<name>A0ABX8UFA2_9BURK</name>
<organism evidence="14 15">
    <name type="scientific">Paraburkholderia edwinii</name>
    <dbReference type="NCBI Taxonomy" id="2861782"/>
    <lineage>
        <taxon>Bacteria</taxon>
        <taxon>Pseudomonadati</taxon>
        <taxon>Pseudomonadota</taxon>
        <taxon>Betaproteobacteria</taxon>
        <taxon>Burkholderiales</taxon>
        <taxon>Burkholderiaceae</taxon>
        <taxon>Paraburkholderia</taxon>
    </lineage>
</organism>
<dbReference type="PANTHER" id="PTHR48086">
    <property type="entry name" value="SODIUM/PROLINE SYMPORTER-RELATED"/>
    <property type="match status" value="1"/>
</dbReference>
<evidence type="ECO:0000256" key="10">
    <source>
        <dbReference type="ARBA" id="ARBA00023136"/>
    </source>
</evidence>
<keyword evidence="10 13" id="KW-0472">Membrane</keyword>
<feature type="transmembrane region" description="Helical" evidence="13">
    <location>
        <begin position="116"/>
        <end position="133"/>
    </location>
</feature>
<dbReference type="RefSeq" id="WP_219796175.1">
    <property type="nucleotide sequence ID" value="NZ_CP080095.1"/>
</dbReference>
<accession>A0ABX8UFA2</accession>
<feature type="transmembrane region" description="Helical" evidence="13">
    <location>
        <begin position="459"/>
        <end position="480"/>
    </location>
</feature>
<keyword evidence="8" id="KW-0915">Sodium</keyword>
<feature type="transmembrane region" description="Helical" evidence="13">
    <location>
        <begin position="75"/>
        <end position="95"/>
    </location>
</feature>
<evidence type="ECO:0000256" key="8">
    <source>
        <dbReference type="ARBA" id="ARBA00023053"/>
    </source>
</evidence>
<reference evidence="14 15" key="1">
    <citation type="submission" date="2021-07" db="EMBL/GenBank/DDBJ databases">
        <title>Paraburkholderia edwinii protects Aspergillus sp. from phenazines by acting as a toxin sponge.</title>
        <authorList>
            <person name="Dahlstrom K.M."/>
            <person name="Newman D.K."/>
        </authorList>
    </citation>
    <scope>NUCLEOTIDE SEQUENCE [LARGE SCALE GENOMIC DNA]</scope>
    <source>
        <strain evidence="14 15">Pe01</strain>
    </source>
</reference>
<feature type="transmembrane region" description="Helical" evidence="13">
    <location>
        <begin position="45"/>
        <end position="69"/>
    </location>
</feature>
<feature type="transmembrane region" description="Helical" evidence="13">
    <location>
        <begin position="325"/>
        <end position="354"/>
    </location>
</feature>
<protein>
    <submittedName>
        <fullName evidence="14">Cation acetate symporter</fullName>
    </submittedName>
</protein>
<feature type="transmembrane region" description="Helical" evidence="13">
    <location>
        <begin position="153"/>
        <end position="176"/>
    </location>
</feature>
<keyword evidence="6" id="KW-0769">Symport</keyword>
<dbReference type="EMBL" id="CP080095">
    <property type="protein sequence ID" value="QYD67181.1"/>
    <property type="molecule type" value="Genomic_DNA"/>
</dbReference>
<evidence type="ECO:0000256" key="4">
    <source>
        <dbReference type="ARBA" id="ARBA00022475"/>
    </source>
</evidence>
<feature type="transmembrane region" description="Helical" evidence="13">
    <location>
        <begin position="431"/>
        <end position="453"/>
    </location>
</feature>
<feature type="transmembrane region" description="Helical" evidence="13">
    <location>
        <begin position="233"/>
        <end position="254"/>
    </location>
</feature>
<dbReference type="CDD" id="cd11480">
    <property type="entry name" value="SLC5sbd_u4"/>
    <property type="match status" value="1"/>
</dbReference>
<feature type="transmembrane region" description="Helical" evidence="13">
    <location>
        <begin position="400"/>
        <end position="424"/>
    </location>
</feature>
<evidence type="ECO:0000313" key="14">
    <source>
        <dbReference type="EMBL" id="QYD67181.1"/>
    </source>
</evidence>
<evidence type="ECO:0000313" key="15">
    <source>
        <dbReference type="Proteomes" id="UP000826462"/>
    </source>
</evidence>
<evidence type="ECO:0000256" key="9">
    <source>
        <dbReference type="ARBA" id="ARBA00023065"/>
    </source>
</evidence>
<dbReference type="InterPro" id="IPR050277">
    <property type="entry name" value="Sodium:Solute_Symporter"/>
</dbReference>
<evidence type="ECO:0000256" key="7">
    <source>
        <dbReference type="ARBA" id="ARBA00022989"/>
    </source>
</evidence>
<feature type="transmembrane region" description="Helical" evidence="13">
    <location>
        <begin position="6"/>
        <end position="24"/>
    </location>
</feature>
<dbReference type="InterPro" id="IPR018212">
    <property type="entry name" value="Na/solute_symporter_CS"/>
</dbReference>
<evidence type="ECO:0000256" key="11">
    <source>
        <dbReference type="ARBA" id="ARBA00023201"/>
    </source>
</evidence>
<evidence type="ECO:0000256" key="6">
    <source>
        <dbReference type="ARBA" id="ARBA00022847"/>
    </source>
</evidence>
<evidence type="ECO:0000256" key="13">
    <source>
        <dbReference type="SAM" id="Phobius"/>
    </source>
</evidence>
<evidence type="ECO:0000256" key="3">
    <source>
        <dbReference type="ARBA" id="ARBA00022448"/>
    </source>
</evidence>
<dbReference type="Pfam" id="PF00474">
    <property type="entry name" value="SSF"/>
    <property type="match status" value="1"/>
</dbReference>
<feature type="transmembrane region" description="Helical" evidence="13">
    <location>
        <begin position="183"/>
        <end position="202"/>
    </location>
</feature>
<keyword evidence="11" id="KW-0739">Sodium transport</keyword>
<comment type="subcellular location">
    <subcellularLocation>
        <location evidence="1">Cell membrane</location>
        <topology evidence="1">Multi-pass membrane protein</topology>
    </subcellularLocation>
</comment>
<dbReference type="Proteomes" id="UP000826462">
    <property type="component" value="Chromosome 1"/>
</dbReference>
<evidence type="ECO:0000256" key="2">
    <source>
        <dbReference type="ARBA" id="ARBA00006434"/>
    </source>
</evidence>
<dbReference type="PROSITE" id="PS00456">
    <property type="entry name" value="NA_SOLUT_SYMP_1"/>
    <property type="match status" value="1"/>
</dbReference>
<dbReference type="Gene3D" id="1.20.1730.10">
    <property type="entry name" value="Sodium/glucose cotransporter"/>
    <property type="match status" value="1"/>
</dbReference>
<comment type="similarity">
    <text evidence="2 12">Belongs to the sodium:solute symporter (SSF) (TC 2.A.21) family.</text>
</comment>
<keyword evidence="4" id="KW-1003">Cell membrane</keyword>
<gene>
    <name evidence="14" type="ORF">KZJ38_12350</name>
</gene>
<keyword evidence="15" id="KW-1185">Reference proteome</keyword>
<evidence type="ECO:0000256" key="12">
    <source>
        <dbReference type="RuleBase" id="RU362091"/>
    </source>
</evidence>
<proteinExistence type="inferred from homology"/>
<keyword evidence="7 13" id="KW-1133">Transmembrane helix</keyword>
<evidence type="ECO:0000256" key="5">
    <source>
        <dbReference type="ARBA" id="ARBA00022692"/>
    </source>
</evidence>
<dbReference type="InterPro" id="IPR001734">
    <property type="entry name" value="Na/solute_symporter"/>
</dbReference>
<sequence length="519" mass="54542">MRLLTLAIFLAILAITLMITYWAARKTRTTSEFYAAGGTLSARANGFALAGDWMSAAAFLGFSGLVSLYGMDGSLYAVAALAAFLVVLMVVAEPVRNTGRFTFGDVIAERMKRPSARLAAIIGTIVVNVAYMVPQMAGAGALIKLMLGVPYDVAVTLVGIGMIVYVLFGGMIATTWVQIVKAVLLLVAALVLVLLLLAAVRFDPLALFASVEKMYGAKMLAPGGYFKHPLDTLSLFMSFIFGVAGLPHIMTRFYTVPDAKTARNSVLWLMFLAGSFFMVTTLIGFASAIFVGQDAIRAADKGGNLALPLLAQYLGGGPGSLAGQIFLACICAIAFAAILAVVAGLTLASSGAIAHDLYVNVIRRGAVSEAGQVRVARIATLAVGVIAVALGLLAQGINVGVLVILAISVAASANFPIIVLSIFWRRFNSAGVMGGMTAGLVSSVTLAFIGPAFMGHHALFPIVNPAVASMPIGFFGAWLCTMLSRRSPTQDDDFDAFFVRAQTGLVRERVQPPTLRDHA</sequence>
<keyword evidence="3" id="KW-0813">Transport</keyword>
<feature type="transmembrane region" description="Helical" evidence="13">
    <location>
        <begin position="266"/>
        <end position="291"/>
    </location>
</feature>
<dbReference type="InterPro" id="IPR038377">
    <property type="entry name" value="Na/Glc_symporter_sf"/>
</dbReference>
<keyword evidence="5 13" id="KW-0812">Transmembrane</keyword>
<dbReference type="PANTHER" id="PTHR48086:SF6">
    <property type="entry name" value="CATION_ACETATE SYMPORTER ACTP"/>
    <property type="match status" value="1"/>
</dbReference>
<evidence type="ECO:0000256" key="1">
    <source>
        <dbReference type="ARBA" id="ARBA00004651"/>
    </source>
</evidence>
<dbReference type="PROSITE" id="PS50283">
    <property type="entry name" value="NA_SOLUT_SYMP_3"/>
    <property type="match status" value="1"/>
</dbReference>
<feature type="transmembrane region" description="Helical" evidence="13">
    <location>
        <begin position="375"/>
        <end position="394"/>
    </location>
</feature>
<keyword evidence="9" id="KW-0406">Ion transport</keyword>